<dbReference type="Proteomes" id="UP001302222">
    <property type="component" value="Unassembled WGS sequence"/>
</dbReference>
<evidence type="ECO:0000256" key="1">
    <source>
        <dbReference type="SAM" id="Phobius"/>
    </source>
</evidence>
<organism evidence="2 3">
    <name type="scientific">Arcicella lustrica</name>
    <dbReference type="NCBI Taxonomy" id="2984196"/>
    <lineage>
        <taxon>Bacteria</taxon>
        <taxon>Pseudomonadati</taxon>
        <taxon>Bacteroidota</taxon>
        <taxon>Cytophagia</taxon>
        <taxon>Cytophagales</taxon>
        <taxon>Flectobacillaceae</taxon>
        <taxon>Arcicella</taxon>
    </lineage>
</organism>
<keyword evidence="3" id="KW-1185">Reference proteome</keyword>
<feature type="transmembrane region" description="Helical" evidence="1">
    <location>
        <begin position="21"/>
        <end position="38"/>
    </location>
</feature>
<comment type="caution">
    <text evidence="2">The sequence shown here is derived from an EMBL/GenBank/DDBJ whole genome shotgun (WGS) entry which is preliminary data.</text>
</comment>
<keyword evidence="1" id="KW-0472">Membrane</keyword>
<keyword evidence="1" id="KW-1133">Transmembrane helix</keyword>
<gene>
    <name evidence="2" type="ORF">VB798_17965</name>
</gene>
<accession>A0ABU5SMI1</accession>
<evidence type="ECO:0000313" key="3">
    <source>
        <dbReference type="Proteomes" id="UP001302222"/>
    </source>
</evidence>
<feature type="transmembrane region" description="Helical" evidence="1">
    <location>
        <begin position="50"/>
        <end position="71"/>
    </location>
</feature>
<name>A0ABU5SMI1_9BACT</name>
<proteinExistence type="predicted"/>
<reference evidence="2 3" key="1">
    <citation type="submission" date="2023-12" db="EMBL/GenBank/DDBJ databases">
        <title>Novel species of the genus Arcicella isolated from rivers.</title>
        <authorList>
            <person name="Lu H."/>
        </authorList>
    </citation>
    <scope>NUCLEOTIDE SEQUENCE [LARGE SCALE GENOMIC DNA]</scope>
    <source>
        <strain evidence="2 3">DC25W</strain>
    </source>
</reference>
<keyword evidence="1" id="KW-0812">Transmembrane</keyword>
<dbReference type="EMBL" id="JAYGIM010000014">
    <property type="protein sequence ID" value="MEA5428482.1"/>
    <property type="molecule type" value="Genomic_DNA"/>
</dbReference>
<evidence type="ECO:0000313" key="2">
    <source>
        <dbReference type="EMBL" id="MEA5428482.1"/>
    </source>
</evidence>
<dbReference type="RefSeq" id="WP_323260853.1">
    <property type="nucleotide sequence ID" value="NZ_JAYGIM010000014.1"/>
</dbReference>
<protein>
    <recommendedName>
        <fullName evidence="4">SMODS and SLOG-associating 2TM effector domain-containing protein</fullName>
    </recommendedName>
</protein>
<evidence type="ECO:0008006" key="4">
    <source>
        <dbReference type="Google" id="ProtNLM"/>
    </source>
</evidence>
<sequence length="134" mass="16041">MIDRIKSKKNRYLILYRTTRVLIFILGAMISILSGTKSKLIEIYCFNPEHFILVISISITVFTAIESLFGFRDKGKGNNMLLYELRRLRDRICFDYSKNSDIYNWKRDEYFKEYQKLLEAQKLMIENSDNEEND</sequence>